<reference evidence="2 3" key="1">
    <citation type="submission" date="2019-07" db="EMBL/GenBank/DDBJ databases">
        <title>Whole genome shotgun sequence of Chitinophaga cymbidii NBRC 109752.</title>
        <authorList>
            <person name="Hosoyama A."/>
            <person name="Uohara A."/>
            <person name="Ohji S."/>
            <person name="Ichikawa N."/>
        </authorList>
    </citation>
    <scope>NUCLEOTIDE SEQUENCE [LARGE SCALE GENOMIC DNA]</scope>
    <source>
        <strain evidence="2 3">NBRC 109752</strain>
    </source>
</reference>
<dbReference type="AlphaFoldDB" id="A0A512RSL3"/>
<dbReference type="InterPro" id="IPR025348">
    <property type="entry name" value="DUF4252"/>
</dbReference>
<feature type="signal peptide" evidence="1">
    <location>
        <begin position="1"/>
        <end position="19"/>
    </location>
</feature>
<sequence length="167" mass="19504">MYRFLLILVLSFTALSASAQRKQLRQFTDEYGDATVSQSFGLNLFPFRMISWFIPNKALDGDARDLKWALKKVRKLRVYAIGDGDVTRESVNLLKEDLYRNSHFEPLAEISRKGANIEVLSQGKNEDRLDNLVLLIRHDDDFMMMHLRTKITINDLNRLVNRLYDHI</sequence>
<evidence type="ECO:0000256" key="1">
    <source>
        <dbReference type="SAM" id="SignalP"/>
    </source>
</evidence>
<keyword evidence="1" id="KW-0732">Signal</keyword>
<protein>
    <recommendedName>
        <fullName evidence="4">DUF4252 domain-containing protein</fullName>
    </recommendedName>
</protein>
<evidence type="ECO:0008006" key="4">
    <source>
        <dbReference type="Google" id="ProtNLM"/>
    </source>
</evidence>
<dbReference type="RefSeq" id="WP_186831255.1">
    <property type="nucleotide sequence ID" value="NZ_BKAU01000007.1"/>
</dbReference>
<gene>
    <name evidence="2" type="ORF">CCY01nite_49480</name>
</gene>
<feature type="chain" id="PRO_5021697132" description="DUF4252 domain-containing protein" evidence="1">
    <location>
        <begin position="20"/>
        <end position="167"/>
    </location>
</feature>
<comment type="caution">
    <text evidence="2">The sequence shown here is derived from an EMBL/GenBank/DDBJ whole genome shotgun (WGS) entry which is preliminary data.</text>
</comment>
<keyword evidence="3" id="KW-1185">Reference proteome</keyword>
<evidence type="ECO:0000313" key="3">
    <source>
        <dbReference type="Proteomes" id="UP000321436"/>
    </source>
</evidence>
<proteinExistence type="predicted"/>
<name>A0A512RSL3_9BACT</name>
<dbReference type="EMBL" id="BKAU01000007">
    <property type="protein sequence ID" value="GEP98688.1"/>
    <property type="molecule type" value="Genomic_DNA"/>
</dbReference>
<organism evidence="2 3">
    <name type="scientific">Chitinophaga cymbidii</name>
    <dbReference type="NCBI Taxonomy" id="1096750"/>
    <lineage>
        <taxon>Bacteria</taxon>
        <taxon>Pseudomonadati</taxon>
        <taxon>Bacteroidota</taxon>
        <taxon>Chitinophagia</taxon>
        <taxon>Chitinophagales</taxon>
        <taxon>Chitinophagaceae</taxon>
        <taxon>Chitinophaga</taxon>
    </lineage>
</organism>
<dbReference type="Pfam" id="PF14060">
    <property type="entry name" value="DUF4252"/>
    <property type="match status" value="1"/>
</dbReference>
<accession>A0A512RSL3</accession>
<evidence type="ECO:0000313" key="2">
    <source>
        <dbReference type="EMBL" id="GEP98688.1"/>
    </source>
</evidence>
<dbReference type="Proteomes" id="UP000321436">
    <property type="component" value="Unassembled WGS sequence"/>
</dbReference>